<dbReference type="OrthoDB" id="4793569at2759"/>
<comment type="caution">
    <text evidence="2">The sequence shown here is derived from an EMBL/GenBank/DDBJ whole genome shotgun (WGS) entry which is preliminary data.</text>
</comment>
<proteinExistence type="predicted"/>
<dbReference type="Proteomes" id="UP000076874">
    <property type="component" value="Unassembled WGS sequence"/>
</dbReference>
<feature type="compositionally biased region" description="Low complexity" evidence="1">
    <location>
        <begin position="1"/>
        <end position="14"/>
    </location>
</feature>
<evidence type="ECO:0000256" key="1">
    <source>
        <dbReference type="SAM" id="MobiDB-lite"/>
    </source>
</evidence>
<keyword evidence="3" id="KW-1185">Reference proteome</keyword>
<sequence length="145" mass="15584">MPSSTSSMSVDDGSFASSTDSHCSHRGRTRRAVCLPAVARHPSRPSSPAVPWLAEAWLALNNRYERIATGRPRIGINILTFNSIQLTITVTPTLASAADFLPVFAGTATNTPCPASLGAFVGVRPKLATWPLAKQEVPRNKMWVV</sequence>
<dbReference type="EMBL" id="AZHD01000001">
    <property type="protein sequence ID" value="OAA68149.1"/>
    <property type="molecule type" value="Genomic_DNA"/>
</dbReference>
<evidence type="ECO:0000313" key="2">
    <source>
        <dbReference type="EMBL" id="OAA68149.1"/>
    </source>
</evidence>
<feature type="region of interest" description="Disordered" evidence="1">
    <location>
        <begin position="1"/>
        <end position="24"/>
    </location>
</feature>
<name>A0A168A249_9HYPO</name>
<accession>A0A168A249</accession>
<evidence type="ECO:0000313" key="3">
    <source>
        <dbReference type="Proteomes" id="UP000076874"/>
    </source>
</evidence>
<protein>
    <submittedName>
        <fullName evidence="2">Uncharacterized protein</fullName>
    </submittedName>
</protein>
<dbReference type="AlphaFoldDB" id="A0A168A249"/>
<reference evidence="2 3" key="1">
    <citation type="journal article" date="2016" name="Genome Biol. Evol.">
        <title>Divergent and convergent evolution of fungal pathogenicity.</title>
        <authorList>
            <person name="Shang Y."/>
            <person name="Xiao G."/>
            <person name="Zheng P."/>
            <person name="Cen K."/>
            <person name="Zhan S."/>
            <person name="Wang C."/>
        </authorList>
    </citation>
    <scope>NUCLEOTIDE SEQUENCE [LARGE SCALE GENOMIC DNA]</scope>
    <source>
        <strain evidence="2 3">RCEF 264</strain>
    </source>
</reference>
<organism evidence="2 3">
    <name type="scientific">Niveomyces insectorum RCEF 264</name>
    <dbReference type="NCBI Taxonomy" id="1081102"/>
    <lineage>
        <taxon>Eukaryota</taxon>
        <taxon>Fungi</taxon>
        <taxon>Dikarya</taxon>
        <taxon>Ascomycota</taxon>
        <taxon>Pezizomycotina</taxon>
        <taxon>Sordariomycetes</taxon>
        <taxon>Hypocreomycetidae</taxon>
        <taxon>Hypocreales</taxon>
        <taxon>Cordycipitaceae</taxon>
        <taxon>Niveomyces</taxon>
    </lineage>
</organism>
<gene>
    <name evidence="2" type="ORF">SPI_00344</name>
</gene>